<dbReference type="GO" id="GO:0006636">
    <property type="term" value="P:unsaturated fatty acid biosynthetic process"/>
    <property type="evidence" value="ECO:0007669"/>
    <property type="project" value="TreeGrafter"/>
</dbReference>
<name>A0A0T6B2S0_9SCAR</name>
<dbReference type="InterPro" id="IPR015876">
    <property type="entry name" value="Acyl-CoA_DS"/>
</dbReference>
<dbReference type="PRINTS" id="PR00075">
    <property type="entry name" value="FACDDSATRASE"/>
</dbReference>
<comment type="domain">
    <text evidence="11">The histidine box domains are involved in binding the catalytic metal ions.</text>
</comment>
<keyword evidence="13" id="KW-0732">Signal</keyword>
<evidence type="ECO:0008006" key="16">
    <source>
        <dbReference type="Google" id="ProtNLM"/>
    </source>
</evidence>
<keyword evidence="6 12" id="KW-1133">Transmembrane helix</keyword>
<gene>
    <name evidence="14" type="ORF">AMK59_5875</name>
</gene>
<dbReference type="PANTHER" id="PTHR11351">
    <property type="entry name" value="ACYL-COA DESATURASE"/>
    <property type="match status" value="1"/>
</dbReference>
<dbReference type="GO" id="GO:0005506">
    <property type="term" value="F:iron ion binding"/>
    <property type="evidence" value="ECO:0007669"/>
    <property type="project" value="TreeGrafter"/>
</dbReference>
<sequence>FTAAFLTWLGLLGATAGAHRLWAHKSYVADVKLRIFLMICFTISGYGTIYNWVLEHRFHHKYFGTKVDPFNHSKSIMNLQTLARVTKPAQGYDKLKETIDMSDIEKDGVVMFQKKYYPVLYILFALLLPINAPAEYWGENWYETFLIIAIARYLITIHLISLIETSSKIWKCNYNIE</sequence>
<evidence type="ECO:0000313" key="14">
    <source>
        <dbReference type="EMBL" id="KRT81556.1"/>
    </source>
</evidence>
<feature type="signal peptide" evidence="13">
    <location>
        <begin position="1"/>
        <end position="17"/>
    </location>
</feature>
<proteinExistence type="inferred from homology"/>
<evidence type="ECO:0000256" key="13">
    <source>
        <dbReference type="SAM" id="SignalP"/>
    </source>
</evidence>
<dbReference type="Proteomes" id="UP000051574">
    <property type="component" value="Unassembled WGS sequence"/>
</dbReference>
<evidence type="ECO:0000256" key="4">
    <source>
        <dbReference type="ARBA" id="ARBA00022692"/>
    </source>
</evidence>
<dbReference type="GO" id="GO:0004768">
    <property type="term" value="F:stearoyl-CoA 9-desaturase activity"/>
    <property type="evidence" value="ECO:0007669"/>
    <property type="project" value="TreeGrafter"/>
</dbReference>
<evidence type="ECO:0000256" key="5">
    <source>
        <dbReference type="ARBA" id="ARBA00022832"/>
    </source>
</evidence>
<feature type="transmembrane region" description="Helical" evidence="12">
    <location>
        <begin position="116"/>
        <end position="132"/>
    </location>
</feature>
<evidence type="ECO:0000256" key="8">
    <source>
        <dbReference type="ARBA" id="ARBA00023098"/>
    </source>
</evidence>
<keyword evidence="10 11" id="KW-0275">Fatty acid biosynthesis</keyword>
<protein>
    <recommendedName>
        <fullName evidence="16">Fatty acid desaturase domain-containing protein</fullName>
    </recommendedName>
</protein>
<dbReference type="OrthoDB" id="10260134at2759"/>
<evidence type="ECO:0000256" key="7">
    <source>
        <dbReference type="ARBA" id="ARBA00023002"/>
    </source>
</evidence>
<keyword evidence="5" id="KW-0276">Fatty acid metabolism</keyword>
<comment type="similarity">
    <text evidence="2 11">Belongs to the fatty acid desaturase type 1 family.</text>
</comment>
<feature type="transmembrane region" description="Helical" evidence="12">
    <location>
        <begin position="144"/>
        <end position="163"/>
    </location>
</feature>
<evidence type="ECO:0000256" key="12">
    <source>
        <dbReference type="SAM" id="Phobius"/>
    </source>
</evidence>
<dbReference type="GO" id="GO:0005789">
    <property type="term" value="C:endoplasmic reticulum membrane"/>
    <property type="evidence" value="ECO:0007669"/>
    <property type="project" value="TreeGrafter"/>
</dbReference>
<keyword evidence="4 11" id="KW-0812">Transmembrane</keyword>
<evidence type="ECO:0000256" key="10">
    <source>
        <dbReference type="ARBA" id="ARBA00023160"/>
    </source>
</evidence>
<dbReference type="AlphaFoldDB" id="A0A0T6B2S0"/>
<organism evidence="14 15">
    <name type="scientific">Oryctes borbonicus</name>
    <dbReference type="NCBI Taxonomy" id="1629725"/>
    <lineage>
        <taxon>Eukaryota</taxon>
        <taxon>Metazoa</taxon>
        <taxon>Ecdysozoa</taxon>
        <taxon>Arthropoda</taxon>
        <taxon>Hexapoda</taxon>
        <taxon>Insecta</taxon>
        <taxon>Pterygota</taxon>
        <taxon>Neoptera</taxon>
        <taxon>Endopterygota</taxon>
        <taxon>Coleoptera</taxon>
        <taxon>Polyphaga</taxon>
        <taxon>Scarabaeiformia</taxon>
        <taxon>Scarabaeidae</taxon>
        <taxon>Dynastinae</taxon>
        <taxon>Oryctes</taxon>
    </lineage>
</organism>
<comment type="cofactor">
    <cofactor evidence="11">
        <name>Fe(2+)</name>
        <dbReference type="ChEBI" id="CHEBI:29033"/>
    </cofactor>
</comment>
<comment type="caution">
    <text evidence="14">The sequence shown here is derived from an EMBL/GenBank/DDBJ whole genome shotgun (WGS) entry which is preliminary data.</text>
</comment>
<feature type="chain" id="PRO_5006668339" description="Fatty acid desaturase domain-containing protein" evidence="13">
    <location>
        <begin position="18"/>
        <end position="177"/>
    </location>
</feature>
<feature type="transmembrane region" description="Helical" evidence="12">
    <location>
        <begin position="33"/>
        <end position="53"/>
    </location>
</feature>
<evidence type="ECO:0000256" key="3">
    <source>
        <dbReference type="ARBA" id="ARBA00022516"/>
    </source>
</evidence>
<keyword evidence="15" id="KW-1185">Reference proteome</keyword>
<evidence type="ECO:0000313" key="15">
    <source>
        <dbReference type="Proteomes" id="UP000051574"/>
    </source>
</evidence>
<reference evidence="14 15" key="1">
    <citation type="submission" date="2015-09" db="EMBL/GenBank/DDBJ databases">
        <title>Draft genome of the scarab beetle Oryctes borbonicus.</title>
        <authorList>
            <person name="Meyer J.M."/>
            <person name="Markov G.V."/>
            <person name="Baskaran P."/>
            <person name="Herrmann M."/>
            <person name="Sommer R.J."/>
            <person name="Roedelsperger C."/>
        </authorList>
    </citation>
    <scope>NUCLEOTIDE SEQUENCE [LARGE SCALE GENOMIC DNA]</scope>
    <source>
        <strain evidence="14">OB123</strain>
        <tissue evidence="14">Whole animal</tissue>
    </source>
</reference>
<evidence type="ECO:0000256" key="6">
    <source>
        <dbReference type="ARBA" id="ARBA00022989"/>
    </source>
</evidence>
<feature type="non-terminal residue" evidence="14">
    <location>
        <position position="1"/>
    </location>
</feature>
<keyword evidence="9 12" id="KW-0472">Membrane</keyword>
<keyword evidence="7 11" id="KW-0560">Oxidoreductase</keyword>
<comment type="subcellular location">
    <subcellularLocation>
        <location evidence="1">Membrane</location>
        <topology evidence="1">Multi-pass membrane protein</topology>
    </subcellularLocation>
</comment>
<keyword evidence="8" id="KW-0443">Lipid metabolism</keyword>
<keyword evidence="3 11" id="KW-0444">Lipid biosynthesis</keyword>
<dbReference type="PANTHER" id="PTHR11351:SF26">
    <property type="entry name" value="FATTY ACID DESATURASE DOMAIN-CONTAINING PROTEIN"/>
    <property type="match status" value="1"/>
</dbReference>
<evidence type="ECO:0000256" key="1">
    <source>
        <dbReference type="ARBA" id="ARBA00004141"/>
    </source>
</evidence>
<evidence type="ECO:0000256" key="2">
    <source>
        <dbReference type="ARBA" id="ARBA00009295"/>
    </source>
</evidence>
<dbReference type="EMBL" id="LJIG01016120">
    <property type="protein sequence ID" value="KRT81556.1"/>
    <property type="molecule type" value="Genomic_DNA"/>
</dbReference>
<accession>A0A0T6B2S0</accession>
<evidence type="ECO:0000256" key="11">
    <source>
        <dbReference type="RuleBase" id="RU000581"/>
    </source>
</evidence>
<evidence type="ECO:0000256" key="9">
    <source>
        <dbReference type="ARBA" id="ARBA00023136"/>
    </source>
</evidence>